<keyword evidence="1" id="KW-0812">Transmembrane</keyword>
<feature type="transmembrane region" description="Helical" evidence="1">
    <location>
        <begin position="112"/>
        <end position="130"/>
    </location>
</feature>
<dbReference type="EMBL" id="NOWC01000015">
    <property type="protein sequence ID" value="OZS74028.1"/>
    <property type="molecule type" value="Genomic_DNA"/>
</dbReference>
<accession>A0A264VRP5</accession>
<protein>
    <recommendedName>
        <fullName evidence="4">EpsG family protein</fullName>
    </recommendedName>
</protein>
<dbReference type="RefSeq" id="WP_094961839.1">
    <property type="nucleotide sequence ID" value="NZ_NOWC01000015.1"/>
</dbReference>
<dbReference type="InterPro" id="IPR049458">
    <property type="entry name" value="EpsG-like"/>
</dbReference>
<sequence>MIYLALCLFCTIYMYTIQKYKTSFLILLPPFSIYFLVSSLQYNVGSDYFSYIYIYQNSWVMDKYFNSGEYFFYYSNLILNYFNAPPQSIFFVFSFIQSFFIFYFFKEIKKRGLSLWLLFFIFFTVTNILHNQMNGIRQYAALTLLPIISLFLYDKKYFKFFIFTLIAMSFHSTAIIFFGLAFFSLAKKYHFNRYFIVFIISIPFYLLVAKYTPIILDSLGLRFLSYIDSEYFDNGNYITIMTKIYYLPALLLFFYLYKKNTIQNNYFSFTILIFSFTYWSFLMSLDIAILSRLSSYFWFFIIFPLYYVGVFLYQRSVASLGFYILYLAAPYVAKVTFLAKNEFIYNSIIFN</sequence>
<evidence type="ECO:0000256" key="1">
    <source>
        <dbReference type="SAM" id="Phobius"/>
    </source>
</evidence>
<feature type="transmembrane region" description="Helical" evidence="1">
    <location>
        <begin position="160"/>
        <end position="183"/>
    </location>
</feature>
<feature type="transmembrane region" description="Helical" evidence="1">
    <location>
        <begin position="237"/>
        <end position="257"/>
    </location>
</feature>
<reference evidence="2 3" key="1">
    <citation type="submission" date="2017-07" db="EMBL/GenBank/DDBJ databases">
        <title>blaIMP-27 on transferable plasmids in Proteus mirabilis and Providencia rettgeri.</title>
        <authorList>
            <person name="Potter R."/>
        </authorList>
    </citation>
    <scope>NUCLEOTIDE SEQUENCE [LARGE SCALE GENOMIC DNA]</scope>
    <source>
        <strain evidence="2 3">PR1</strain>
    </source>
</reference>
<organism evidence="2 3">
    <name type="scientific">Providencia rettgeri</name>
    <dbReference type="NCBI Taxonomy" id="587"/>
    <lineage>
        <taxon>Bacteria</taxon>
        <taxon>Pseudomonadati</taxon>
        <taxon>Pseudomonadota</taxon>
        <taxon>Gammaproteobacteria</taxon>
        <taxon>Enterobacterales</taxon>
        <taxon>Morganellaceae</taxon>
        <taxon>Providencia</taxon>
    </lineage>
</organism>
<evidence type="ECO:0000313" key="3">
    <source>
        <dbReference type="Proteomes" id="UP000216001"/>
    </source>
</evidence>
<keyword evidence="1" id="KW-1133">Transmembrane helix</keyword>
<dbReference type="Pfam" id="PF14897">
    <property type="entry name" value="EpsG"/>
    <property type="match status" value="1"/>
</dbReference>
<keyword evidence="1" id="KW-0472">Membrane</keyword>
<feature type="transmembrane region" description="Helical" evidence="1">
    <location>
        <begin position="195"/>
        <end position="216"/>
    </location>
</feature>
<feature type="transmembrane region" description="Helical" evidence="1">
    <location>
        <begin position="24"/>
        <end position="44"/>
    </location>
</feature>
<feature type="transmembrane region" description="Helical" evidence="1">
    <location>
        <begin position="88"/>
        <end position="105"/>
    </location>
</feature>
<comment type="caution">
    <text evidence="2">The sequence shown here is derived from an EMBL/GenBank/DDBJ whole genome shotgun (WGS) entry which is preliminary data.</text>
</comment>
<dbReference type="Proteomes" id="UP000216001">
    <property type="component" value="Unassembled WGS sequence"/>
</dbReference>
<evidence type="ECO:0000313" key="2">
    <source>
        <dbReference type="EMBL" id="OZS74028.1"/>
    </source>
</evidence>
<proteinExistence type="predicted"/>
<name>A0A264VRP5_PRORE</name>
<dbReference type="AlphaFoldDB" id="A0A264VRP5"/>
<evidence type="ECO:0008006" key="4">
    <source>
        <dbReference type="Google" id="ProtNLM"/>
    </source>
</evidence>
<feature type="transmembrane region" description="Helical" evidence="1">
    <location>
        <begin position="269"/>
        <end position="289"/>
    </location>
</feature>
<gene>
    <name evidence="2" type="ORF">CHI95_13115</name>
</gene>
<feature type="transmembrane region" description="Helical" evidence="1">
    <location>
        <begin position="296"/>
        <end position="314"/>
    </location>
</feature>
<feature type="transmembrane region" description="Helical" evidence="1">
    <location>
        <begin position="320"/>
        <end position="339"/>
    </location>
</feature>